<dbReference type="InterPro" id="IPR000560">
    <property type="entry name" value="His_Pase_clade-2"/>
</dbReference>
<evidence type="ECO:0000256" key="1">
    <source>
        <dbReference type="ARBA" id="ARBA00004370"/>
    </source>
</evidence>
<comment type="catalytic activity">
    <reaction evidence="12">
        <text>1D-myo-inositol hexakisphosphate + H2O = 1D-myo-inositol 1,2,4,5,6-pentakisphosphate + phosphate</text>
        <dbReference type="Rhea" id="RHEA:16989"/>
        <dbReference type="ChEBI" id="CHEBI:15377"/>
        <dbReference type="ChEBI" id="CHEBI:43474"/>
        <dbReference type="ChEBI" id="CHEBI:57798"/>
        <dbReference type="ChEBI" id="CHEBI:58130"/>
        <dbReference type="EC" id="3.1.3.62"/>
    </reaction>
    <physiologicalReaction direction="left-to-right" evidence="12">
        <dbReference type="Rhea" id="RHEA:16990"/>
    </physiologicalReaction>
</comment>
<evidence type="ECO:0000313" key="15">
    <source>
        <dbReference type="Proteomes" id="UP000704712"/>
    </source>
</evidence>
<comment type="subcellular location">
    <subcellularLocation>
        <location evidence="1">Membrane</location>
    </subcellularLocation>
</comment>
<dbReference type="GO" id="GO:0016020">
    <property type="term" value="C:membrane"/>
    <property type="evidence" value="ECO:0007669"/>
    <property type="project" value="UniProtKB-SubCell"/>
</dbReference>
<dbReference type="EMBL" id="JAACNO010002937">
    <property type="protein sequence ID" value="KAF4129650.1"/>
    <property type="molecule type" value="Genomic_DNA"/>
</dbReference>
<evidence type="ECO:0000256" key="12">
    <source>
        <dbReference type="ARBA" id="ARBA00043691"/>
    </source>
</evidence>
<evidence type="ECO:0000256" key="4">
    <source>
        <dbReference type="ARBA" id="ARBA00013040"/>
    </source>
</evidence>
<protein>
    <recommendedName>
        <fullName evidence="5">Multiple inositol polyphosphate phosphatase 1</fullName>
        <ecNumber evidence="4">3.1.3.62</ecNumber>
        <ecNumber evidence="3">3.1.3.80</ecNumber>
    </recommendedName>
    <alternativeName>
        <fullName evidence="9">2,3-bisphosphoglycerate 3-phosphatase</fullName>
    </alternativeName>
</protein>
<evidence type="ECO:0000256" key="9">
    <source>
        <dbReference type="ARBA" id="ARBA00031642"/>
    </source>
</evidence>
<proteinExistence type="inferred from homology"/>
<dbReference type="PANTHER" id="PTHR20963">
    <property type="entry name" value="MULTIPLE INOSITOL POLYPHOSPHATE PHOSPHATASE-RELATED"/>
    <property type="match status" value="1"/>
</dbReference>
<gene>
    <name evidence="14" type="ORF">GN958_ATG21145</name>
</gene>
<dbReference type="Pfam" id="PF00328">
    <property type="entry name" value="His_Phos_2"/>
    <property type="match status" value="1"/>
</dbReference>
<dbReference type="AlphaFoldDB" id="A0A8S9TMH0"/>
<evidence type="ECO:0000256" key="7">
    <source>
        <dbReference type="ARBA" id="ARBA00022801"/>
    </source>
</evidence>
<organism evidence="14 15">
    <name type="scientific">Phytophthora infestans</name>
    <name type="common">Potato late blight agent</name>
    <name type="synonym">Botrytis infestans</name>
    <dbReference type="NCBI Taxonomy" id="4787"/>
    <lineage>
        <taxon>Eukaryota</taxon>
        <taxon>Sar</taxon>
        <taxon>Stramenopiles</taxon>
        <taxon>Oomycota</taxon>
        <taxon>Peronosporomycetes</taxon>
        <taxon>Peronosporales</taxon>
        <taxon>Peronosporaceae</taxon>
        <taxon>Phytophthora</taxon>
    </lineage>
</organism>
<dbReference type="GO" id="GO:0052745">
    <property type="term" value="F:inositol phosphate phosphatase activity"/>
    <property type="evidence" value="ECO:0007669"/>
    <property type="project" value="TreeGrafter"/>
</dbReference>
<dbReference type="Proteomes" id="UP000704712">
    <property type="component" value="Unassembled WGS sequence"/>
</dbReference>
<dbReference type="GO" id="GO:0003993">
    <property type="term" value="F:acid phosphatase activity"/>
    <property type="evidence" value="ECO:0007669"/>
    <property type="project" value="TreeGrafter"/>
</dbReference>
<comment type="catalytic activity">
    <reaction evidence="11">
        <text>1D-myo-inositol 1,2,4,5,6-pentakisphosphate + H2O = 1D-myo-inositol 1,2,5,6-tetrakisphosphate + phosphate</text>
        <dbReference type="Rhea" id="RHEA:77115"/>
        <dbReference type="ChEBI" id="CHEBI:15377"/>
        <dbReference type="ChEBI" id="CHEBI:43474"/>
        <dbReference type="ChEBI" id="CHEBI:57798"/>
        <dbReference type="ChEBI" id="CHEBI:195535"/>
        <dbReference type="EC" id="3.1.3.62"/>
    </reaction>
    <physiologicalReaction direction="left-to-right" evidence="11">
        <dbReference type="Rhea" id="RHEA:77116"/>
    </physiologicalReaction>
</comment>
<evidence type="ECO:0000313" key="14">
    <source>
        <dbReference type="EMBL" id="KAF4129650.1"/>
    </source>
</evidence>
<evidence type="ECO:0000256" key="8">
    <source>
        <dbReference type="ARBA" id="ARBA00023136"/>
    </source>
</evidence>
<evidence type="ECO:0000256" key="6">
    <source>
        <dbReference type="ARBA" id="ARBA00022729"/>
    </source>
</evidence>
<sequence>MQAPSSFLQGTLSIFRLSKGTSLNKFEHMFATKTKYWDQRKAPEVLETVLALPVLAPINDQSPRRQEFELIQTQLVARHGIRYPTLGNIKKINGLLKRLKPYEDSLPHWMKNYTLPYNKSVAGELADAGKQELWKLGARNLARSNHENPVNYSKEKYHIRHTYVTRTRHSAIAFVESFFENPDDVEYIVYPKDEDLLLRFFDQCARYQRDVKKNQTAQQQLHEYQNSNDMTKIALWLKHSLGLKREGIEFSPKDLMAVQSACAFDIALYHLKHHWCSLMSMTFIHSLDYLDDLEQFYWIGGGYKLNYEMAAVLLRELFDSMKGKVNGSSSLVGNFFFAHAETTLPLMTLLGYGDRSPLLANFTQAEIKSRGFRSSKLSPFAANVEFRWFKSKTNDEDVYVQILVNEKESKIPGCGSMFCKLSELEKQWDYYLNTYDFTKNSTLSPNISTGGEANPVQGDKKPREDEIAHNLLANEEPSAVCEPHATDTPLSLPLGSFVELKLDYICAVSSEEVKYLKGFTDAGQVNMRGRLHLSGGISQRSIATAFINTDTKHCDHKTCFRLQTDKGVPVTLRFELSPDVATSALPQLSLDIRARRSQTRVLSLWIALGFLLKKLSIGMEYQSSLQLLGEQDRIGGRLRIKFRGGFLTDLEDNDRTWTTVMHQPEASVLTVKVVELQTEGSKSLCLARIWSSSIGKIRCQTITPLLVGGSSTENGEAKSASLQVADAAMEIFFVRIYRYSTLERNELIGLGKFCIHALTLPAEDNNSPSQSAEQLVRLYSESSGKDNECGSALLSLQMSRVLEDSNAENGVSLAATALGSIAYPVQNMEMKCQFDIDILEVQALPSNITESDNVSIQLRIAQSSWKSELPAAKVAASGNGTLLARVESEEYGVQGFASIRFADEKTKLQEEEEE</sequence>
<dbReference type="GO" id="GO:0034417">
    <property type="term" value="F:bisphosphoglycerate 3-phosphatase activity"/>
    <property type="evidence" value="ECO:0007669"/>
    <property type="project" value="UniProtKB-EC"/>
</dbReference>
<dbReference type="CDD" id="cd07061">
    <property type="entry name" value="HP_HAP_like"/>
    <property type="match status" value="1"/>
</dbReference>
<reference evidence="14" key="1">
    <citation type="submission" date="2020-03" db="EMBL/GenBank/DDBJ databases">
        <title>Hybrid Assembly of Korean Phytophthora infestans isolates.</title>
        <authorList>
            <person name="Prokchorchik M."/>
            <person name="Lee Y."/>
            <person name="Seo J."/>
            <person name="Cho J.-H."/>
            <person name="Park Y.-E."/>
            <person name="Jang D.-C."/>
            <person name="Im J.-S."/>
            <person name="Choi J.-G."/>
            <person name="Park H.-J."/>
            <person name="Lee G.-B."/>
            <person name="Lee Y.-G."/>
            <person name="Hong S.-Y."/>
            <person name="Cho K."/>
            <person name="Sohn K.H."/>
        </authorList>
    </citation>
    <scope>NUCLEOTIDE SEQUENCE</scope>
    <source>
        <strain evidence="14">KR_2_A2</strain>
    </source>
</reference>
<evidence type="ECO:0000256" key="13">
    <source>
        <dbReference type="ARBA" id="ARBA00043832"/>
    </source>
</evidence>
<dbReference type="EC" id="3.1.3.80" evidence="3"/>
<keyword evidence="6" id="KW-0732">Signal</keyword>
<keyword evidence="7" id="KW-0378">Hydrolase</keyword>
<dbReference type="PANTHER" id="PTHR20963:SF8">
    <property type="entry name" value="MULTIPLE INOSITOL POLYPHOSPHATE PHOSPHATASE 1"/>
    <property type="match status" value="1"/>
</dbReference>
<name>A0A8S9TMH0_PHYIN</name>
<accession>A0A8S9TMH0</accession>
<evidence type="ECO:0000256" key="5">
    <source>
        <dbReference type="ARBA" id="ARBA00018097"/>
    </source>
</evidence>
<evidence type="ECO:0000256" key="10">
    <source>
        <dbReference type="ARBA" id="ARBA00043668"/>
    </source>
</evidence>
<comment type="similarity">
    <text evidence="2">Belongs to the histidine acid phosphatase family. MINPP1 subfamily.</text>
</comment>
<evidence type="ECO:0000256" key="3">
    <source>
        <dbReference type="ARBA" id="ARBA00012976"/>
    </source>
</evidence>
<dbReference type="EC" id="3.1.3.62" evidence="4"/>
<dbReference type="SUPFAM" id="SSF53254">
    <property type="entry name" value="Phosphoglycerate mutase-like"/>
    <property type="match status" value="1"/>
</dbReference>
<comment type="catalytic activity">
    <reaction evidence="13">
        <text>(2R)-2,3-bisphosphoglycerate + H2O = (2R)-2-phosphoglycerate + phosphate</text>
        <dbReference type="Rhea" id="RHEA:27381"/>
        <dbReference type="ChEBI" id="CHEBI:15377"/>
        <dbReference type="ChEBI" id="CHEBI:43474"/>
        <dbReference type="ChEBI" id="CHEBI:58248"/>
        <dbReference type="ChEBI" id="CHEBI:58289"/>
        <dbReference type="EC" id="3.1.3.80"/>
    </reaction>
    <physiologicalReaction direction="left-to-right" evidence="13">
        <dbReference type="Rhea" id="RHEA:27382"/>
    </physiologicalReaction>
</comment>
<comment type="caution">
    <text evidence="14">The sequence shown here is derived from an EMBL/GenBank/DDBJ whole genome shotgun (WGS) entry which is preliminary data.</text>
</comment>
<dbReference type="InterPro" id="IPR029033">
    <property type="entry name" value="His_PPase_superfam"/>
</dbReference>
<evidence type="ECO:0000256" key="11">
    <source>
        <dbReference type="ARBA" id="ARBA00043671"/>
    </source>
</evidence>
<evidence type="ECO:0000256" key="2">
    <source>
        <dbReference type="ARBA" id="ARBA00008422"/>
    </source>
</evidence>
<keyword evidence="8" id="KW-0472">Membrane</keyword>
<comment type="catalytic activity">
    <reaction evidence="10">
        <text>1D-myo-inositol 1,2,5,6-tetrakisphosphate + H2O = 1D-myo-inositol 1,2,6-trisphosphate + phosphate</text>
        <dbReference type="Rhea" id="RHEA:77119"/>
        <dbReference type="ChEBI" id="CHEBI:15377"/>
        <dbReference type="ChEBI" id="CHEBI:43474"/>
        <dbReference type="ChEBI" id="CHEBI:195535"/>
        <dbReference type="ChEBI" id="CHEBI:195537"/>
        <dbReference type="EC" id="3.1.3.62"/>
    </reaction>
    <physiologicalReaction direction="left-to-right" evidence="10">
        <dbReference type="Rhea" id="RHEA:77120"/>
    </physiologicalReaction>
</comment>
<dbReference type="Gene3D" id="3.40.50.1240">
    <property type="entry name" value="Phosphoglycerate mutase-like"/>
    <property type="match status" value="1"/>
</dbReference>